<dbReference type="AlphaFoldDB" id="C3XI00"/>
<protein>
    <submittedName>
        <fullName evidence="2">Uncharacterized protein</fullName>
    </submittedName>
</protein>
<sequence length="209" mass="25350">MTKLSQQELEICYILSRIFNYYTSYAEILGDIEYDLEFYKNGFFPEYAYLVGKEECFALFRVRRKYKQVAREIKTIKSDFIQKDLERLFPIVALYCMKTPLFYDDLEVWAMEEGWDKVEFMQGIIKIKDISYFHRKYIAFRTKYHYKIACCVFGFTQHSLEEQKQLLKQDSSIHFPTKHDKYMYAVYCIAFILVFIVWIVKKVLIWIAQ</sequence>
<evidence type="ECO:0000256" key="1">
    <source>
        <dbReference type="SAM" id="Phobius"/>
    </source>
</evidence>
<comment type="caution">
    <text evidence="2">The sequence shown here is derived from an EMBL/GenBank/DDBJ whole genome shotgun (WGS) entry which is preliminary data.</text>
</comment>
<proteinExistence type="predicted"/>
<evidence type="ECO:0000313" key="3">
    <source>
        <dbReference type="Proteomes" id="UP000005085"/>
    </source>
</evidence>
<evidence type="ECO:0000313" key="2">
    <source>
        <dbReference type="EMBL" id="EEO24639.1"/>
    </source>
</evidence>
<dbReference type="HOGENOM" id="CLU_116207_0_0_7"/>
<keyword evidence="3" id="KW-1185">Reference proteome</keyword>
<gene>
    <name evidence="2" type="ORF">HRAG_01696</name>
</gene>
<dbReference type="Proteomes" id="UP000005085">
    <property type="component" value="Unassembled WGS sequence"/>
</dbReference>
<feature type="transmembrane region" description="Helical" evidence="1">
    <location>
        <begin position="182"/>
        <end position="200"/>
    </location>
</feature>
<dbReference type="EMBL" id="ACDN02000073">
    <property type="protein sequence ID" value="EEO24639.1"/>
    <property type="molecule type" value="Genomic_DNA"/>
</dbReference>
<keyword evidence="1" id="KW-1133">Transmembrane helix</keyword>
<dbReference type="OrthoDB" id="5326203at2"/>
<keyword evidence="1" id="KW-0812">Transmembrane</keyword>
<accession>C3XI00</accession>
<reference evidence="2 3" key="1">
    <citation type="journal article" date="2014" name="Genome Announc.">
        <title>Draft genome sequences of six enterohepatic helicobacter species isolated from humans and one from rhesus macaques.</title>
        <authorList>
            <person name="Shen Z."/>
            <person name="Sheh A."/>
            <person name="Young S.K."/>
            <person name="Abouelliel A."/>
            <person name="Ward D.V."/>
            <person name="Earl A.M."/>
            <person name="Fox J.G."/>
        </authorList>
    </citation>
    <scope>NUCLEOTIDE SEQUENCE [LARGE SCALE GENOMIC DNA]</scope>
    <source>
        <strain evidence="2 3">ATCC 43879</strain>
    </source>
</reference>
<organism evidence="2 3">
    <name type="scientific">Helicobacter bilis ATCC 43879</name>
    <dbReference type="NCBI Taxonomy" id="613026"/>
    <lineage>
        <taxon>Bacteria</taxon>
        <taxon>Pseudomonadati</taxon>
        <taxon>Campylobacterota</taxon>
        <taxon>Epsilonproteobacteria</taxon>
        <taxon>Campylobacterales</taxon>
        <taxon>Helicobacteraceae</taxon>
        <taxon>Helicobacter</taxon>
    </lineage>
</organism>
<dbReference type="RefSeq" id="WP_005219541.1">
    <property type="nucleotide sequence ID" value="NZ_KI392040.1"/>
</dbReference>
<name>C3XI00_9HELI</name>
<keyword evidence="1" id="KW-0472">Membrane</keyword>